<name>A0AAD8HW93_9APIA</name>
<sequence length="213" mass="24489">MYAVKCMSVMHFFLLQSATAGERTICLPPELGLESDAKPKKKRKERSEEEKIPEANTDKHLKSFPEKKYLQADTGAVDMDQDLRMGKENDQRPSNNLAAYSLLWKKALKNQKVKGEKENKNRKRLLYEFIICLCETGLSAGSLLPTLDEGSEKPESKRRKREQEQKTHTDNYPVVPERADDENTSVKATKKKKQKCKVQNNDENMDVARHNFS</sequence>
<reference evidence="3" key="1">
    <citation type="submission" date="2023-02" db="EMBL/GenBank/DDBJ databases">
        <title>Genome of toxic invasive species Heracleum sosnowskyi carries increased number of genes despite the absence of recent whole-genome duplications.</title>
        <authorList>
            <person name="Schelkunov M."/>
            <person name="Shtratnikova V."/>
            <person name="Makarenko M."/>
            <person name="Klepikova A."/>
            <person name="Omelchenko D."/>
            <person name="Novikova G."/>
            <person name="Obukhova E."/>
            <person name="Bogdanov V."/>
            <person name="Penin A."/>
            <person name="Logacheva M."/>
        </authorList>
    </citation>
    <scope>NUCLEOTIDE SEQUENCE</scope>
    <source>
        <strain evidence="3">Hsosn_3</strain>
        <tissue evidence="3">Leaf</tissue>
    </source>
</reference>
<keyword evidence="4" id="KW-1185">Reference proteome</keyword>
<dbReference type="EMBL" id="JAUIZM010000007">
    <property type="protein sequence ID" value="KAK1374420.1"/>
    <property type="molecule type" value="Genomic_DNA"/>
</dbReference>
<comment type="caution">
    <text evidence="3">The sequence shown here is derived from an EMBL/GenBank/DDBJ whole genome shotgun (WGS) entry which is preliminary data.</text>
</comment>
<feature type="chain" id="PRO_5042110672" evidence="2">
    <location>
        <begin position="22"/>
        <end position="213"/>
    </location>
</feature>
<evidence type="ECO:0000313" key="3">
    <source>
        <dbReference type="EMBL" id="KAK1374420.1"/>
    </source>
</evidence>
<dbReference type="Proteomes" id="UP001237642">
    <property type="component" value="Unassembled WGS sequence"/>
</dbReference>
<feature type="signal peptide" evidence="2">
    <location>
        <begin position="1"/>
        <end position="21"/>
    </location>
</feature>
<proteinExistence type="predicted"/>
<reference evidence="3" key="2">
    <citation type="submission" date="2023-05" db="EMBL/GenBank/DDBJ databases">
        <authorList>
            <person name="Schelkunov M.I."/>
        </authorList>
    </citation>
    <scope>NUCLEOTIDE SEQUENCE</scope>
    <source>
        <strain evidence="3">Hsosn_3</strain>
        <tissue evidence="3">Leaf</tissue>
    </source>
</reference>
<feature type="compositionally biased region" description="Basic and acidic residues" evidence="1">
    <location>
        <begin position="45"/>
        <end position="62"/>
    </location>
</feature>
<evidence type="ECO:0000256" key="2">
    <source>
        <dbReference type="SAM" id="SignalP"/>
    </source>
</evidence>
<protein>
    <submittedName>
        <fullName evidence="3">Uncharacterized protein</fullName>
    </submittedName>
</protein>
<evidence type="ECO:0000313" key="4">
    <source>
        <dbReference type="Proteomes" id="UP001237642"/>
    </source>
</evidence>
<feature type="compositionally biased region" description="Basic and acidic residues" evidence="1">
    <location>
        <begin position="150"/>
        <end position="169"/>
    </location>
</feature>
<feature type="region of interest" description="Disordered" evidence="1">
    <location>
        <begin position="143"/>
        <end position="213"/>
    </location>
</feature>
<keyword evidence="2" id="KW-0732">Signal</keyword>
<gene>
    <name evidence="3" type="ORF">POM88_030613</name>
</gene>
<dbReference type="AlphaFoldDB" id="A0AAD8HW93"/>
<feature type="region of interest" description="Disordered" evidence="1">
    <location>
        <begin position="31"/>
        <end position="62"/>
    </location>
</feature>
<organism evidence="3 4">
    <name type="scientific">Heracleum sosnowskyi</name>
    <dbReference type="NCBI Taxonomy" id="360622"/>
    <lineage>
        <taxon>Eukaryota</taxon>
        <taxon>Viridiplantae</taxon>
        <taxon>Streptophyta</taxon>
        <taxon>Embryophyta</taxon>
        <taxon>Tracheophyta</taxon>
        <taxon>Spermatophyta</taxon>
        <taxon>Magnoliopsida</taxon>
        <taxon>eudicotyledons</taxon>
        <taxon>Gunneridae</taxon>
        <taxon>Pentapetalae</taxon>
        <taxon>asterids</taxon>
        <taxon>campanulids</taxon>
        <taxon>Apiales</taxon>
        <taxon>Apiaceae</taxon>
        <taxon>Apioideae</taxon>
        <taxon>apioid superclade</taxon>
        <taxon>Tordylieae</taxon>
        <taxon>Tordyliinae</taxon>
        <taxon>Heracleum</taxon>
    </lineage>
</organism>
<accession>A0AAD8HW93</accession>
<evidence type="ECO:0000256" key="1">
    <source>
        <dbReference type="SAM" id="MobiDB-lite"/>
    </source>
</evidence>